<evidence type="ECO:0000313" key="3">
    <source>
        <dbReference type="Proteomes" id="UP001642360"/>
    </source>
</evidence>
<proteinExistence type="predicted"/>
<evidence type="ECO:0000313" key="2">
    <source>
        <dbReference type="EMBL" id="CAK9142270.1"/>
    </source>
</evidence>
<dbReference type="Proteomes" id="UP001642360">
    <property type="component" value="Unassembled WGS sequence"/>
</dbReference>
<reference evidence="2 3" key="1">
    <citation type="submission" date="2024-02" db="EMBL/GenBank/DDBJ databases">
        <authorList>
            <person name="Vignale AGUSTIN F."/>
            <person name="Sosa J E."/>
            <person name="Modenutti C."/>
        </authorList>
    </citation>
    <scope>NUCLEOTIDE SEQUENCE [LARGE SCALE GENOMIC DNA]</scope>
</reference>
<keyword evidence="3" id="KW-1185">Reference proteome</keyword>
<dbReference type="EMBL" id="CAUOFW020001213">
    <property type="protein sequence ID" value="CAK9142270.1"/>
    <property type="molecule type" value="Genomic_DNA"/>
</dbReference>
<name>A0ABC8RC63_9AQUA</name>
<feature type="region of interest" description="Disordered" evidence="1">
    <location>
        <begin position="32"/>
        <end position="104"/>
    </location>
</feature>
<comment type="caution">
    <text evidence="2">The sequence shown here is derived from an EMBL/GenBank/DDBJ whole genome shotgun (WGS) entry which is preliminary data.</text>
</comment>
<evidence type="ECO:0000256" key="1">
    <source>
        <dbReference type="SAM" id="MobiDB-lite"/>
    </source>
</evidence>
<feature type="compositionally biased region" description="Polar residues" evidence="1">
    <location>
        <begin position="76"/>
        <end position="91"/>
    </location>
</feature>
<accession>A0ABC8RC63</accession>
<gene>
    <name evidence="2" type="ORF">ILEXP_LOCUS9926</name>
</gene>
<organism evidence="2 3">
    <name type="scientific">Ilex paraguariensis</name>
    <name type="common">yerba mate</name>
    <dbReference type="NCBI Taxonomy" id="185542"/>
    <lineage>
        <taxon>Eukaryota</taxon>
        <taxon>Viridiplantae</taxon>
        <taxon>Streptophyta</taxon>
        <taxon>Embryophyta</taxon>
        <taxon>Tracheophyta</taxon>
        <taxon>Spermatophyta</taxon>
        <taxon>Magnoliopsida</taxon>
        <taxon>eudicotyledons</taxon>
        <taxon>Gunneridae</taxon>
        <taxon>Pentapetalae</taxon>
        <taxon>asterids</taxon>
        <taxon>campanulids</taxon>
        <taxon>Aquifoliales</taxon>
        <taxon>Aquifoliaceae</taxon>
        <taxon>Ilex</taxon>
    </lineage>
</organism>
<feature type="compositionally biased region" description="Polar residues" evidence="1">
    <location>
        <begin position="33"/>
        <end position="43"/>
    </location>
</feature>
<protein>
    <submittedName>
        <fullName evidence="2">Uncharacterized protein</fullName>
    </submittedName>
</protein>
<sequence>MVAVGIKVRNPSGKWPLPLWMRLASLATRQKARQASVSLQSKQARAGVLPVGKAERRGQEGSQTAKPRGKVRRVTSRQSQQGKARTATSRQVAGLASASRQVPG</sequence>
<dbReference type="AlphaFoldDB" id="A0ABC8RC63"/>